<reference evidence="1" key="1">
    <citation type="journal article" date="2021" name="Environ. Microbiol.">
        <title>Gene family expansions and transcriptome signatures uncover fungal adaptations to wood decay.</title>
        <authorList>
            <person name="Hage H."/>
            <person name="Miyauchi S."/>
            <person name="Viragh M."/>
            <person name="Drula E."/>
            <person name="Min B."/>
            <person name="Chaduli D."/>
            <person name="Navarro D."/>
            <person name="Favel A."/>
            <person name="Norest M."/>
            <person name="Lesage-Meessen L."/>
            <person name="Balint B."/>
            <person name="Merenyi Z."/>
            <person name="de Eugenio L."/>
            <person name="Morin E."/>
            <person name="Martinez A.T."/>
            <person name="Baldrian P."/>
            <person name="Stursova M."/>
            <person name="Martinez M.J."/>
            <person name="Novotny C."/>
            <person name="Magnuson J.K."/>
            <person name="Spatafora J.W."/>
            <person name="Maurice S."/>
            <person name="Pangilinan J."/>
            <person name="Andreopoulos W."/>
            <person name="LaButti K."/>
            <person name="Hundley H."/>
            <person name="Na H."/>
            <person name="Kuo A."/>
            <person name="Barry K."/>
            <person name="Lipzen A."/>
            <person name="Henrissat B."/>
            <person name="Riley R."/>
            <person name="Ahrendt S."/>
            <person name="Nagy L.G."/>
            <person name="Grigoriev I.V."/>
            <person name="Martin F."/>
            <person name="Rosso M.N."/>
        </authorList>
    </citation>
    <scope>NUCLEOTIDE SEQUENCE</scope>
    <source>
        <strain evidence="1">CBS 384.51</strain>
    </source>
</reference>
<evidence type="ECO:0000313" key="2">
    <source>
        <dbReference type="Proteomes" id="UP001055072"/>
    </source>
</evidence>
<keyword evidence="2" id="KW-1185">Reference proteome</keyword>
<evidence type="ECO:0000313" key="1">
    <source>
        <dbReference type="EMBL" id="KAI0084189.1"/>
    </source>
</evidence>
<proteinExistence type="predicted"/>
<protein>
    <submittedName>
        <fullName evidence="1">Uncharacterized protein</fullName>
    </submittedName>
</protein>
<dbReference type="Proteomes" id="UP001055072">
    <property type="component" value="Unassembled WGS sequence"/>
</dbReference>
<name>A0ACB8TQU7_9APHY</name>
<gene>
    <name evidence="1" type="ORF">BDY19DRAFT_898821</name>
</gene>
<sequence>MADTSAKSAANGKRKAEEEAEQPAKKAKVSQSEAYTAGATDGGAGETKTIFVGRLSWNVDEDWLASEFAECGEVVSARVQMDRTTGKSRGFAYVTFATTEAVEKALALNGKEIDGRAVNIDKSIEKDKSQVRENRAKAYGDKQSPPSSVLFVGNLSFDATEDAVWEAFGEFGDIKSVRLPTDRDTGRPKGFGYVEFTDIEAAKKAFEGLSGQEIAGRAIRLDYSQPRDNDGGGRGGRGGFGGGGFGGRGGGGGRGFGGGRGRGGDRGRGRGGGRGSRGGPRTGGIANFEGRKTTF</sequence>
<accession>A0ACB8TQU7</accession>
<comment type="caution">
    <text evidence="1">The sequence shown here is derived from an EMBL/GenBank/DDBJ whole genome shotgun (WGS) entry which is preliminary data.</text>
</comment>
<dbReference type="EMBL" id="MU274946">
    <property type="protein sequence ID" value="KAI0084189.1"/>
    <property type="molecule type" value="Genomic_DNA"/>
</dbReference>
<organism evidence="1 2">
    <name type="scientific">Irpex rosettiformis</name>
    <dbReference type="NCBI Taxonomy" id="378272"/>
    <lineage>
        <taxon>Eukaryota</taxon>
        <taxon>Fungi</taxon>
        <taxon>Dikarya</taxon>
        <taxon>Basidiomycota</taxon>
        <taxon>Agaricomycotina</taxon>
        <taxon>Agaricomycetes</taxon>
        <taxon>Polyporales</taxon>
        <taxon>Irpicaceae</taxon>
        <taxon>Irpex</taxon>
    </lineage>
</organism>